<accession>A0A0A0KG41</accession>
<dbReference type="InterPro" id="IPR001650">
    <property type="entry name" value="Helicase_C-like"/>
</dbReference>
<dbReference type="Pfam" id="PF00271">
    <property type="entry name" value="Helicase_C"/>
    <property type="match status" value="1"/>
</dbReference>
<dbReference type="Gramene" id="KGN47367">
    <property type="protein sequence ID" value="KGN47367"/>
    <property type="gene ID" value="Csa_6G305300"/>
</dbReference>
<evidence type="ECO:0000259" key="2">
    <source>
        <dbReference type="Pfam" id="PF00271"/>
    </source>
</evidence>
<dbReference type="SUPFAM" id="SSF52540">
    <property type="entry name" value="P-loop containing nucleoside triphosphate hydrolases"/>
    <property type="match status" value="1"/>
</dbReference>
<reference evidence="3 4" key="1">
    <citation type="journal article" date="2009" name="Nat. Genet.">
        <title>The genome of the cucumber, Cucumis sativus L.</title>
        <authorList>
            <person name="Huang S."/>
            <person name="Li R."/>
            <person name="Zhang Z."/>
            <person name="Li L."/>
            <person name="Gu X."/>
            <person name="Fan W."/>
            <person name="Lucas W.J."/>
            <person name="Wang X."/>
            <person name="Xie B."/>
            <person name="Ni P."/>
            <person name="Ren Y."/>
            <person name="Zhu H."/>
            <person name="Li J."/>
            <person name="Lin K."/>
            <person name="Jin W."/>
            <person name="Fei Z."/>
            <person name="Li G."/>
            <person name="Staub J."/>
            <person name="Kilian A."/>
            <person name="van der Vossen E.A."/>
            <person name="Wu Y."/>
            <person name="Guo J."/>
            <person name="He J."/>
            <person name="Jia Z."/>
            <person name="Ren Y."/>
            <person name="Tian G."/>
            <person name="Lu Y."/>
            <person name="Ruan J."/>
            <person name="Qian W."/>
            <person name="Wang M."/>
            <person name="Huang Q."/>
            <person name="Li B."/>
            <person name="Xuan Z."/>
            <person name="Cao J."/>
            <person name="Asan"/>
            <person name="Wu Z."/>
            <person name="Zhang J."/>
            <person name="Cai Q."/>
            <person name="Bai Y."/>
            <person name="Zhao B."/>
            <person name="Han Y."/>
            <person name="Li Y."/>
            <person name="Li X."/>
            <person name="Wang S."/>
            <person name="Shi Q."/>
            <person name="Liu S."/>
            <person name="Cho W.K."/>
            <person name="Kim J.Y."/>
            <person name="Xu Y."/>
            <person name="Heller-Uszynska K."/>
            <person name="Miao H."/>
            <person name="Cheng Z."/>
            <person name="Zhang S."/>
            <person name="Wu J."/>
            <person name="Yang Y."/>
            <person name="Kang H."/>
            <person name="Li M."/>
            <person name="Liang H."/>
            <person name="Ren X."/>
            <person name="Shi Z."/>
            <person name="Wen M."/>
            <person name="Jian M."/>
            <person name="Yang H."/>
            <person name="Zhang G."/>
            <person name="Yang Z."/>
            <person name="Chen R."/>
            <person name="Liu S."/>
            <person name="Li J."/>
            <person name="Ma L."/>
            <person name="Liu H."/>
            <person name="Zhou Y."/>
            <person name="Zhao J."/>
            <person name="Fang X."/>
            <person name="Li G."/>
            <person name="Fang L."/>
            <person name="Li Y."/>
            <person name="Liu D."/>
            <person name="Zheng H."/>
            <person name="Zhang Y."/>
            <person name="Qin N."/>
            <person name="Li Z."/>
            <person name="Yang G."/>
            <person name="Yang S."/>
            <person name="Bolund L."/>
            <person name="Kristiansen K."/>
            <person name="Zheng H."/>
            <person name="Li S."/>
            <person name="Zhang X."/>
            <person name="Yang H."/>
            <person name="Wang J."/>
            <person name="Sun R."/>
            <person name="Zhang B."/>
            <person name="Jiang S."/>
            <person name="Wang J."/>
            <person name="Du Y."/>
            <person name="Li S."/>
        </authorList>
    </citation>
    <scope>NUCLEOTIDE SEQUENCE [LARGE SCALE GENOMIC DNA]</scope>
    <source>
        <strain evidence="4">cv. 9930</strain>
    </source>
</reference>
<gene>
    <name evidence="3" type="ORF">Csa_6G305300</name>
</gene>
<dbReference type="STRING" id="3659.A0A0A0KG41"/>
<dbReference type="Gene3D" id="3.40.50.300">
    <property type="entry name" value="P-loop containing nucleotide triphosphate hydrolases"/>
    <property type="match status" value="1"/>
</dbReference>
<dbReference type="OMA" id="NDSCADT"/>
<feature type="domain" description="Helicase C-terminal" evidence="2">
    <location>
        <begin position="110"/>
        <end position="179"/>
    </location>
</feature>
<evidence type="ECO:0000256" key="1">
    <source>
        <dbReference type="ARBA" id="ARBA00022801"/>
    </source>
</evidence>
<keyword evidence="4" id="KW-1185">Reference proteome</keyword>
<reference evidence="3 4" key="2">
    <citation type="journal article" date="2009" name="PLoS ONE">
        <title>An integrated genetic and cytogenetic map of the cucumber genome.</title>
        <authorList>
            <person name="Ren Y."/>
            <person name="Zhang Z."/>
            <person name="Liu J."/>
            <person name="Staub J.E."/>
            <person name="Han Y."/>
            <person name="Cheng Z."/>
            <person name="Li X."/>
            <person name="Lu J."/>
            <person name="Miao H."/>
            <person name="Kang H."/>
            <person name="Xie B."/>
            <person name="Gu X."/>
            <person name="Wang X."/>
            <person name="Du Y."/>
            <person name="Jin W."/>
            <person name="Huang S."/>
        </authorList>
    </citation>
    <scope>NUCLEOTIDE SEQUENCE [LARGE SCALE GENOMIC DNA]</scope>
    <source>
        <strain evidence="4">cv. 9930</strain>
    </source>
</reference>
<dbReference type="CDD" id="cd18793">
    <property type="entry name" value="SF2_C_SNF"/>
    <property type="match status" value="1"/>
</dbReference>
<reference evidence="3 4" key="4">
    <citation type="journal article" date="2011" name="BMC Genomics">
        <title>RNA-Seq improves annotation of protein-coding genes in the cucumber genome.</title>
        <authorList>
            <person name="Li Z."/>
            <person name="Zhang Z."/>
            <person name="Yan P."/>
            <person name="Huang S."/>
            <person name="Fei Z."/>
            <person name="Lin K."/>
        </authorList>
    </citation>
    <scope>NUCLEOTIDE SEQUENCE [LARGE SCALE GENOMIC DNA]</scope>
    <source>
        <strain evidence="4">cv. 9930</strain>
    </source>
</reference>
<organism evidence="3 4">
    <name type="scientific">Cucumis sativus</name>
    <name type="common">Cucumber</name>
    <dbReference type="NCBI Taxonomy" id="3659"/>
    <lineage>
        <taxon>Eukaryota</taxon>
        <taxon>Viridiplantae</taxon>
        <taxon>Streptophyta</taxon>
        <taxon>Embryophyta</taxon>
        <taxon>Tracheophyta</taxon>
        <taxon>Spermatophyta</taxon>
        <taxon>Magnoliopsida</taxon>
        <taxon>eudicotyledons</taxon>
        <taxon>Gunneridae</taxon>
        <taxon>Pentapetalae</taxon>
        <taxon>rosids</taxon>
        <taxon>fabids</taxon>
        <taxon>Cucurbitales</taxon>
        <taxon>Cucurbitaceae</taxon>
        <taxon>Benincaseae</taxon>
        <taxon>Cucumis</taxon>
    </lineage>
</organism>
<dbReference type="InterPro" id="IPR049730">
    <property type="entry name" value="SNF2/RAD54-like_C"/>
</dbReference>
<keyword evidence="1" id="KW-0378">Hydrolase</keyword>
<evidence type="ECO:0000313" key="3">
    <source>
        <dbReference type="EMBL" id="KGN47367.1"/>
    </source>
</evidence>
<dbReference type="InterPro" id="IPR027417">
    <property type="entry name" value="P-loop_NTPase"/>
</dbReference>
<dbReference type="PANTHER" id="PTHR10799">
    <property type="entry name" value="SNF2/RAD54 HELICASE FAMILY"/>
    <property type="match status" value="1"/>
</dbReference>
<dbReference type="GO" id="GO:0016787">
    <property type="term" value="F:hydrolase activity"/>
    <property type="evidence" value="ECO:0007669"/>
    <property type="project" value="UniProtKB-KW"/>
</dbReference>
<dbReference type="AlphaFoldDB" id="A0A0A0KG41"/>
<evidence type="ECO:0000313" key="4">
    <source>
        <dbReference type="Proteomes" id="UP000029981"/>
    </source>
</evidence>
<proteinExistence type="predicted"/>
<sequence length="184" mass="21678">MARLATYFYSVENELPEKIERLVRCEASAYQKLLMRRVEDNLGSIGSTKVRSVHNSVMELRNICNHPYLSQLHAEEACLSFLFIMQFIYGLVDNLIPKHYLPPIVRLCGKLEMLDRILPKLKATDHRVLFFSTMTRLLDVMEEYLQWKQYRYLRLDGHTSGGDRGALIELFNRQNSPYFIFLLR</sequence>
<dbReference type="Proteomes" id="UP000029981">
    <property type="component" value="Chromosome 6"/>
</dbReference>
<name>A0A0A0KG41_CUCSA</name>
<dbReference type="EMBL" id="CM002927">
    <property type="protein sequence ID" value="KGN47367.1"/>
    <property type="molecule type" value="Genomic_DNA"/>
</dbReference>
<reference evidence="3 4" key="3">
    <citation type="journal article" date="2010" name="BMC Genomics">
        <title>Transcriptome sequencing and comparative analysis of cucumber flowers with different sex types.</title>
        <authorList>
            <person name="Guo S."/>
            <person name="Zheng Y."/>
            <person name="Joung J.G."/>
            <person name="Liu S."/>
            <person name="Zhang Z."/>
            <person name="Crasta O.R."/>
            <person name="Sobral B.W."/>
            <person name="Xu Y."/>
            <person name="Huang S."/>
            <person name="Fei Z."/>
        </authorList>
    </citation>
    <scope>NUCLEOTIDE SEQUENCE [LARGE SCALE GENOMIC DNA]</scope>
    <source>
        <strain evidence="4">cv. 9930</strain>
    </source>
</reference>
<protein>
    <recommendedName>
        <fullName evidence="2">Helicase C-terminal domain-containing protein</fullName>
    </recommendedName>
</protein>